<dbReference type="AlphaFoldDB" id="A0A5P2BUV0"/>
<dbReference type="Proteomes" id="UP000322927">
    <property type="component" value="Chromosome"/>
</dbReference>
<organism evidence="1 2">
    <name type="scientific">Streptomyces venezuelae</name>
    <dbReference type="NCBI Taxonomy" id="54571"/>
    <lineage>
        <taxon>Bacteria</taxon>
        <taxon>Bacillati</taxon>
        <taxon>Actinomycetota</taxon>
        <taxon>Actinomycetes</taxon>
        <taxon>Kitasatosporales</taxon>
        <taxon>Streptomycetaceae</taxon>
        <taxon>Streptomyces</taxon>
    </lineage>
</organism>
<name>A0A5P2BUV0_STRVZ</name>
<sequence>MSYGTPEESGVRTYTARAVSKQQIGEYRLTVTCRAETDNMMAPEVEVLFQKFMDTLSASPDFTVTAQRTTEFAENITATT</sequence>
<evidence type="ECO:0000313" key="1">
    <source>
        <dbReference type="EMBL" id="QES32189.1"/>
    </source>
</evidence>
<evidence type="ECO:0000313" key="2">
    <source>
        <dbReference type="Proteomes" id="UP000322927"/>
    </source>
</evidence>
<accession>A0A5P2BUV0</accession>
<dbReference type="EMBL" id="CP029192">
    <property type="protein sequence ID" value="QES32189.1"/>
    <property type="molecule type" value="Genomic_DNA"/>
</dbReference>
<reference evidence="1 2" key="1">
    <citation type="submission" date="2018-05" db="EMBL/GenBank/DDBJ databases">
        <title>Streptomyces venezuelae.</title>
        <authorList>
            <person name="Kim W."/>
            <person name="Lee N."/>
            <person name="Cho B.-K."/>
        </authorList>
    </citation>
    <scope>NUCLEOTIDE SEQUENCE [LARGE SCALE GENOMIC DNA]</scope>
    <source>
        <strain evidence="1 2">ATCC 14584</strain>
    </source>
</reference>
<gene>
    <name evidence="1" type="ORF">DEJ48_01015</name>
</gene>
<dbReference type="RefSeq" id="WP_150213571.1">
    <property type="nucleotide sequence ID" value="NZ_CP029192.1"/>
</dbReference>
<proteinExistence type="predicted"/>
<protein>
    <submittedName>
        <fullName evidence="1">Uncharacterized protein</fullName>
    </submittedName>
</protein>